<dbReference type="EMBL" id="ML977162">
    <property type="protein sequence ID" value="KAF1985466.1"/>
    <property type="molecule type" value="Genomic_DNA"/>
</dbReference>
<evidence type="ECO:0000256" key="5">
    <source>
        <dbReference type="ARBA" id="ARBA00022989"/>
    </source>
</evidence>
<evidence type="ECO:0000313" key="10">
    <source>
        <dbReference type="EMBL" id="KAF1985466.1"/>
    </source>
</evidence>
<gene>
    <name evidence="10" type="ORF">K402DRAFT_447115</name>
</gene>
<name>A0A6G1GWX8_9PEZI</name>
<dbReference type="InterPro" id="IPR004840">
    <property type="entry name" value="Amino_acid_permease_CS"/>
</dbReference>
<feature type="transmembrane region" description="Helical" evidence="8">
    <location>
        <begin position="417"/>
        <end position="443"/>
    </location>
</feature>
<keyword evidence="3 8" id="KW-0812">Transmembrane</keyword>
<evidence type="ECO:0000256" key="4">
    <source>
        <dbReference type="ARBA" id="ARBA00022970"/>
    </source>
</evidence>
<sequence length="575" mass="63425">MAIWNRHSVSSDDVSPSPDPENVHHYGKNEYSTAEYPEGSPPLAKQEDLHRGLKARHITMIAIGGAIGTGLIIGTGSALAKAGPGSILIAYALVGFLVWIVMCALGEMAAWIPSGKNFAGYASRYVDPALGFALGYTYWFKYIIVTPNQLTAAALVIQYWVKAEKVNPGVFIAVFLVVIIAINYFGVHVFGEFEFWLSSFKVIVICGLIILSLVLALGGGPNHDRTGFRYWRDPGAFKPYIMEGATGKFLGFWSSMITAVFAYLGTELVGVTVGEAQNPRKSIPRAIKLTFYRILIFYVLSVFLLGMIVPYDSPELVFANSASTAASASPFVVAIELAGIKILPQIMNACILLFVFSASNSDLYIASRTIYGLAADGKAPAFLAKTDRRGVPVYALGLSSLFCLLAFMNVAKDSKQVFLYFVNLVTIFGLLTWISILVTHIYFIRARVAQNVPTTSLPYVAPLGIYGSYGALAFCILIALTKNFNVFVHDPKTYGDFDYKNFITGYLGIPLYLIMIVGWKWWKKTEGVRPETADLWTGKAEIDRAEEEFLAEKQRNGRGDDEGSWFYRTFVAWLF</sequence>
<protein>
    <submittedName>
        <fullName evidence="10">Dicarboxylic amino acid permease</fullName>
    </submittedName>
</protein>
<feature type="region of interest" description="Disordered" evidence="7">
    <location>
        <begin position="1"/>
        <end position="40"/>
    </location>
</feature>
<dbReference type="Gene3D" id="1.20.1740.10">
    <property type="entry name" value="Amino acid/polyamine transporter I"/>
    <property type="match status" value="1"/>
</dbReference>
<feature type="transmembrane region" description="Helical" evidence="8">
    <location>
        <begin position="138"/>
        <end position="157"/>
    </location>
</feature>
<keyword evidence="6 8" id="KW-0472">Membrane</keyword>
<dbReference type="GO" id="GO:0015171">
    <property type="term" value="F:amino acid transmembrane transporter activity"/>
    <property type="evidence" value="ECO:0007669"/>
    <property type="project" value="TreeGrafter"/>
</dbReference>
<evidence type="ECO:0000259" key="9">
    <source>
        <dbReference type="Pfam" id="PF00324"/>
    </source>
</evidence>
<accession>A0A6G1GWX8</accession>
<dbReference type="InterPro" id="IPR004841">
    <property type="entry name" value="AA-permease/SLC12A_dom"/>
</dbReference>
<dbReference type="AlphaFoldDB" id="A0A6G1GWX8"/>
<feature type="transmembrane region" description="Helical" evidence="8">
    <location>
        <begin position="169"/>
        <end position="190"/>
    </location>
</feature>
<evidence type="ECO:0000256" key="8">
    <source>
        <dbReference type="SAM" id="Phobius"/>
    </source>
</evidence>
<dbReference type="PANTHER" id="PTHR43341:SF9">
    <property type="entry name" value="DICARBOXYLIC AMINO ACID PERMEASE"/>
    <property type="match status" value="1"/>
</dbReference>
<dbReference type="OrthoDB" id="3900342at2759"/>
<feature type="transmembrane region" description="Helical" evidence="8">
    <location>
        <begin position="196"/>
        <end position="219"/>
    </location>
</feature>
<feature type="transmembrane region" description="Helical" evidence="8">
    <location>
        <begin position="463"/>
        <end position="481"/>
    </location>
</feature>
<keyword evidence="2" id="KW-0813">Transport</keyword>
<feature type="transmembrane region" description="Helical" evidence="8">
    <location>
        <begin position="58"/>
        <end position="80"/>
    </location>
</feature>
<dbReference type="PROSITE" id="PS00218">
    <property type="entry name" value="AMINO_ACID_PERMEASE_1"/>
    <property type="match status" value="1"/>
</dbReference>
<feature type="transmembrane region" description="Helical" evidence="8">
    <location>
        <begin position="350"/>
        <end position="371"/>
    </location>
</feature>
<evidence type="ECO:0000313" key="11">
    <source>
        <dbReference type="Proteomes" id="UP000800041"/>
    </source>
</evidence>
<evidence type="ECO:0000256" key="6">
    <source>
        <dbReference type="ARBA" id="ARBA00023136"/>
    </source>
</evidence>
<dbReference type="FunFam" id="1.20.1740.10:FF:000006">
    <property type="entry name" value="General amino acid permease"/>
    <property type="match status" value="1"/>
</dbReference>
<dbReference type="Proteomes" id="UP000800041">
    <property type="component" value="Unassembled WGS sequence"/>
</dbReference>
<proteinExistence type="predicted"/>
<feature type="domain" description="Amino acid permease/ SLC12A" evidence="9">
    <location>
        <begin position="57"/>
        <end position="525"/>
    </location>
</feature>
<evidence type="ECO:0000256" key="1">
    <source>
        <dbReference type="ARBA" id="ARBA00004141"/>
    </source>
</evidence>
<organism evidence="10 11">
    <name type="scientific">Aulographum hederae CBS 113979</name>
    <dbReference type="NCBI Taxonomy" id="1176131"/>
    <lineage>
        <taxon>Eukaryota</taxon>
        <taxon>Fungi</taxon>
        <taxon>Dikarya</taxon>
        <taxon>Ascomycota</taxon>
        <taxon>Pezizomycotina</taxon>
        <taxon>Dothideomycetes</taxon>
        <taxon>Pleosporomycetidae</taxon>
        <taxon>Aulographales</taxon>
        <taxon>Aulographaceae</taxon>
    </lineage>
</organism>
<feature type="transmembrane region" description="Helical" evidence="8">
    <location>
        <begin position="502"/>
        <end position="522"/>
    </location>
</feature>
<feature type="transmembrane region" description="Helical" evidence="8">
    <location>
        <begin position="317"/>
        <end position="338"/>
    </location>
</feature>
<keyword evidence="4" id="KW-0029">Amino-acid transport</keyword>
<evidence type="ECO:0000256" key="2">
    <source>
        <dbReference type="ARBA" id="ARBA00022448"/>
    </source>
</evidence>
<comment type="subcellular location">
    <subcellularLocation>
        <location evidence="1">Membrane</location>
        <topology evidence="1">Multi-pass membrane protein</topology>
    </subcellularLocation>
</comment>
<dbReference type="PANTHER" id="PTHR43341">
    <property type="entry name" value="AMINO ACID PERMEASE"/>
    <property type="match status" value="1"/>
</dbReference>
<dbReference type="Pfam" id="PF00324">
    <property type="entry name" value="AA_permease"/>
    <property type="match status" value="1"/>
</dbReference>
<dbReference type="PIRSF" id="PIRSF006060">
    <property type="entry name" value="AA_transporter"/>
    <property type="match status" value="1"/>
</dbReference>
<dbReference type="InterPro" id="IPR050524">
    <property type="entry name" value="APC_YAT"/>
</dbReference>
<keyword evidence="11" id="KW-1185">Reference proteome</keyword>
<keyword evidence="5 8" id="KW-1133">Transmembrane helix</keyword>
<feature type="transmembrane region" description="Helical" evidence="8">
    <location>
        <begin position="391"/>
        <end position="410"/>
    </location>
</feature>
<reference evidence="10" key="1">
    <citation type="journal article" date="2020" name="Stud. Mycol.">
        <title>101 Dothideomycetes genomes: a test case for predicting lifestyles and emergence of pathogens.</title>
        <authorList>
            <person name="Haridas S."/>
            <person name="Albert R."/>
            <person name="Binder M."/>
            <person name="Bloem J."/>
            <person name="Labutti K."/>
            <person name="Salamov A."/>
            <person name="Andreopoulos B."/>
            <person name="Baker S."/>
            <person name="Barry K."/>
            <person name="Bills G."/>
            <person name="Bluhm B."/>
            <person name="Cannon C."/>
            <person name="Castanera R."/>
            <person name="Culley D."/>
            <person name="Daum C."/>
            <person name="Ezra D."/>
            <person name="Gonzalez J."/>
            <person name="Henrissat B."/>
            <person name="Kuo A."/>
            <person name="Liang C."/>
            <person name="Lipzen A."/>
            <person name="Lutzoni F."/>
            <person name="Magnuson J."/>
            <person name="Mondo S."/>
            <person name="Nolan M."/>
            <person name="Ohm R."/>
            <person name="Pangilinan J."/>
            <person name="Park H.-J."/>
            <person name="Ramirez L."/>
            <person name="Alfaro M."/>
            <person name="Sun H."/>
            <person name="Tritt A."/>
            <person name="Yoshinaga Y."/>
            <person name="Zwiers L.-H."/>
            <person name="Turgeon B."/>
            <person name="Goodwin S."/>
            <person name="Spatafora J."/>
            <person name="Crous P."/>
            <person name="Grigoriev I."/>
        </authorList>
    </citation>
    <scope>NUCLEOTIDE SEQUENCE</scope>
    <source>
        <strain evidence="10">CBS 113979</strain>
    </source>
</reference>
<evidence type="ECO:0000256" key="3">
    <source>
        <dbReference type="ARBA" id="ARBA00022692"/>
    </source>
</evidence>
<dbReference type="GO" id="GO:0016020">
    <property type="term" value="C:membrane"/>
    <property type="evidence" value="ECO:0007669"/>
    <property type="project" value="UniProtKB-SubCell"/>
</dbReference>
<feature type="transmembrane region" description="Helical" evidence="8">
    <location>
        <begin position="87"/>
        <end position="112"/>
    </location>
</feature>
<feature type="transmembrane region" description="Helical" evidence="8">
    <location>
        <begin position="290"/>
        <end position="311"/>
    </location>
</feature>
<evidence type="ECO:0000256" key="7">
    <source>
        <dbReference type="SAM" id="MobiDB-lite"/>
    </source>
</evidence>